<feature type="transmembrane region" description="Helical" evidence="7">
    <location>
        <begin position="121"/>
        <end position="142"/>
    </location>
</feature>
<feature type="transmembrane region" description="Helical" evidence="7">
    <location>
        <begin position="7"/>
        <end position="25"/>
    </location>
</feature>
<keyword evidence="6 7" id="KW-0472">Membrane</keyword>
<dbReference type="GO" id="GO:0005886">
    <property type="term" value="C:plasma membrane"/>
    <property type="evidence" value="ECO:0007669"/>
    <property type="project" value="UniProtKB-SubCell"/>
</dbReference>
<organism evidence="8 9">
    <name type="scientific">Rubneribacter badeniensis</name>
    <dbReference type="NCBI Taxonomy" id="2070688"/>
    <lineage>
        <taxon>Bacteria</taxon>
        <taxon>Bacillati</taxon>
        <taxon>Actinomycetota</taxon>
        <taxon>Coriobacteriia</taxon>
        <taxon>Eggerthellales</taxon>
        <taxon>Eggerthellaceae</taxon>
        <taxon>Rubneribacter</taxon>
    </lineage>
</organism>
<evidence type="ECO:0000256" key="1">
    <source>
        <dbReference type="ARBA" id="ARBA00004651"/>
    </source>
</evidence>
<protein>
    <submittedName>
        <fullName evidence="8">YeiH family protein</fullName>
    </submittedName>
</protein>
<keyword evidence="4 7" id="KW-0812">Transmembrane</keyword>
<evidence type="ECO:0000256" key="4">
    <source>
        <dbReference type="ARBA" id="ARBA00022692"/>
    </source>
</evidence>
<dbReference type="PANTHER" id="PTHR30106">
    <property type="entry name" value="INNER MEMBRANE PROTEIN YEIH-RELATED"/>
    <property type="match status" value="1"/>
</dbReference>
<feature type="transmembrane region" description="Helical" evidence="7">
    <location>
        <begin position="270"/>
        <end position="292"/>
    </location>
</feature>
<name>A0A9D3ADV9_9ACTN</name>
<dbReference type="Pfam" id="PF03601">
    <property type="entry name" value="Cons_hypoth698"/>
    <property type="match status" value="1"/>
</dbReference>
<dbReference type="AlphaFoldDB" id="A0A9D3ADV9"/>
<evidence type="ECO:0000256" key="6">
    <source>
        <dbReference type="ARBA" id="ARBA00023136"/>
    </source>
</evidence>
<sequence>MTTLAKNLPGLAVCLAIAVPCWIVGQLFPLVGGPVFAILAGMAIAAVWKQPTRRRTQPGIAFTGKKVLQAAVVLLGFGLNLAQIAQVGLTSLPIICSTIATALVTAYVLHKLLRMPTGISTLVGVGSSICGGSAIAATAPVIKAKDEDVAQAISVIFLFNVLAALVFPSLGGALGMSNDGFGLFAGTAVNDTSSVTAAAAAWDGMHPGSNALDYATIVKLTRTLAIIPITLALGIWMARRESRDPLALEARKNSVVRPAGKLGNFSLRRALPLFIVLFLAASVVTTVAASAGADPTLFEPFKTLSKFFIVMAMAAIGLNTDVVHLVKSGGKPILMGFACWVAITAVSLGMQHALGLW</sequence>
<evidence type="ECO:0000256" key="2">
    <source>
        <dbReference type="ARBA" id="ARBA00007977"/>
    </source>
</evidence>
<comment type="similarity">
    <text evidence="2">Belongs to the UPF0324 family.</text>
</comment>
<reference evidence="8" key="2">
    <citation type="submission" date="2021-09" db="EMBL/GenBank/DDBJ databases">
        <authorList>
            <person name="Gilroy R."/>
        </authorList>
    </citation>
    <scope>NUCLEOTIDE SEQUENCE</scope>
    <source>
        <strain evidence="8">USAMLcec12-2067</strain>
    </source>
</reference>
<evidence type="ECO:0000256" key="3">
    <source>
        <dbReference type="ARBA" id="ARBA00022475"/>
    </source>
</evidence>
<dbReference type="Proteomes" id="UP000789325">
    <property type="component" value="Unassembled WGS sequence"/>
</dbReference>
<comment type="caution">
    <text evidence="8">The sequence shown here is derived from an EMBL/GenBank/DDBJ whole genome shotgun (WGS) entry which is preliminary data.</text>
</comment>
<keyword evidence="3" id="KW-1003">Cell membrane</keyword>
<evidence type="ECO:0000313" key="8">
    <source>
        <dbReference type="EMBL" id="HJH43741.1"/>
    </source>
</evidence>
<keyword evidence="5 7" id="KW-1133">Transmembrane helix</keyword>
<feature type="transmembrane region" description="Helical" evidence="7">
    <location>
        <begin position="31"/>
        <end position="48"/>
    </location>
</feature>
<evidence type="ECO:0000256" key="7">
    <source>
        <dbReference type="SAM" id="Phobius"/>
    </source>
</evidence>
<evidence type="ECO:0000256" key="5">
    <source>
        <dbReference type="ARBA" id="ARBA00022989"/>
    </source>
</evidence>
<feature type="transmembrane region" description="Helical" evidence="7">
    <location>
        <begin position="333"/>
        <end position="354"/>
    </location>
</feature>
<dbReference type="EMBL" id="DYZL01000174">
    <property type="protein sequence ID" value="HJH43741.1"/>
    <property type="molecule type" value="Genomic_DNA"/>
</dbReference>
<feature type="transmembrane region" description="Helical" evidence="7">
    <location>
        <begin position="304"/>
        <end position="326"/>
    </location>
</feature>
<evidence type="ECO:0000313" key="9">
    <source>
        <dbReference type="Proteomes" id="UP000789325"/>
    </source>
</evidence>
<accession>A0A9D3ADV9</accession>
<comment type="subcellular location">
    <subcellularLocation>
        <location evidence="1">Cell membrane</location>
        <topology evidence="1">Multi-pass membrane protein</topology>
    </subcellularLocation>
</comment>
<proteinExistence type="inferred from homology"/>
<reference evidence="8" key="1">
    <citation type="journal article" date="2021" name="PeerJ">
        <title>Extensive microbial diversity within the chicken gut microbiome revealed by metagenomics and culture.</title>
        <authorList>
            <person name="Gilroy R."/>
            <person name="Ravi A."/>
            <person name="Getino M."/>
            <person name="Pursley I."/>
            <person name="Horton D.L."/>
            <person name="Alikhan N.F."/>
            <person name="Baker D."/>
            <person name="Gharbi K."/>
            <person name="Hall N."/>
            <person name="Watson M."/>
            <person name="Adriaenssens E.M."/>
            <person name="Foster-Nyarko E."/>
            <person name="Jarju S."/>
            <person name="Secka A."/>
            <person name="Antonio M."/>
            <person name="Oren A."/>
            <person name="Chaudhuri R.R."/>
            <person name="La Ragione R."/>
            <person name="Hildebrand F."/>
            <person name="Pallen M.J."/>
        </authorList>
    </citation>
    <scope>NUCLEOTIDE SEQUENCE</scope>
    <source>
        <strain evidence="8">USAMLcec12-2067</strain>
    </source>
</reference>
<feature type="transmembrane region" description="Helical" evidence="7">
    <location>
        <begin position="91"/>
        <end position="109"/>
    </location>
</feature>
<feature type="transmembrane region" description="Helical" evidence="7">
    <location>
        <begin position="154"/>
        <end position="174"/>
    </location>
</feature>
<dbReference type="InterPro" id="IPR018383">
    <property type="entry name" value="UPF0324_pro"/>
</dbReference>
<gene>
    <name evidence="8" type="ORF">K8V16_08080</name>
</gene>
<dbReference type="PANTHER" id="PTHR30106:SF1">
    <property type="entry name" value="UPF0324 MEMBRANE PROTEIN FN0533"/>
    <property type="match status" value="1"/>
</dbReference>
<feature type="transmembrane region" description="Helical" evidence="7">
    <location>
        <begin position="214"/>
        <end position="236"/>
    </location>
</feature>